<keyword evidence="6 14" id="KW-0548">Nucleotidyltransferase</keyword>
<evidence type="ECO:0000256" key="2">
    <source>
        <dbReference type="ARBA" id="ARBA00006460"/>
    </source>
</evidence>
<dbReference type="Gene3D" id="4.10.860.120">
    <property type="entry name" value="RNA polymerase II, clamp domain"/>
    <property type="match status" value="1"/>
</dbReference>
<evidence type="ECO:0000256" key="15">
    <source>
        <dbReference type="SAM" id="MobiDB-lite"/>
    </source>
</evidence>
<dbReference type="NCBIfam" id="NF006336">
    <property type="entry name" value="PRK08566.1"/>
    <property type="match status" value="1"/>
</dbReference>
<evidence type="ECO:0000256" key="6">
    <source>
        <dbReference type="ARBA" id="ARBA00022695"/>
    </source>
</evidence>
<keyword evidence="8" id="KW-0862">Zinc</keyword>
<evidence type="ECO:0000256" key="9">
    <source>
        <dbReference type="ARBA" id="ARBA00022842"/>
    </source>
</evidence>
<dbReference type="InterPro" id="IPR006592">
    <property type="entry name" value="RNA_pol_N"/>
</dbReference>
<dbReference type="InterPro" id="IPR007066">
    <property type="entry name" value="RNA_pol_Rpb1_3"/>
</dbReference>
<dbReference type="InterPro" id="IPR055100">
    <property type="entry name" value="GNAT_LYC1-like"/>
</dbReference>
<dbReference type="GO" id="GO:0000428">
    <property type="term" value="C:DNA-directed RNA polymerase complex"/>
    <property type="evidence" value="ECO:0007669"/>
    <property type="project" value="UniProtKB-KW"/>
</dbReference>
<keyword evidence="4 14" id="KW-0240">DNA-directed RNA polymerase</keyword>
<dbReference type="SUPFAM" id="SSF55729">
    <property type="entry name" value="Acyl-CoA N-acyltransferases (Nat)"/>
    <property type="match status" value="1"/>
</dbReference>
<dbReference type="InterPro" id="IPR038120">
    <property type="entry name" value="Rpb1_funnel_sf"/>
</dbReference>
<name>A0AAI9SVM5_9ASCO</name>
<dbReference type="GeneID" id="73381302"/>
<feature type="region of interest" description="Disordered" evidence="15">
    <location>
        <begin position="1"/>
        <end position="41"/>
    </location>
</feature>
<evidence type="ECO:0000313" key="17">
    <source>
        <dbReference type="EMBL" id="KAI3403530.2"/>
    </source>
</evidence>
<dbReference type="PANTHER" id="PTHR48446">
    <property type="entry name" value="DNA-DIRECTED RNA POLYMERASE SUBUNIT BETA' N-TERMINAL SECTION"/>
    <property type="match status" value="1"/>
</dbReference>
<proteinExistence type="inferred from homology"/>
<organism evidence="17 18">
    <name type="scientific">Candida oxycetoniae</name>
    <dbReference type="NCBI Taxonomy" id="497107"/>
    <lineage>
        <taxon>Eukaryota</taxon>
        <taxon>Fungi</taxon>
        <taxon>Dikarya</taxon>
        <taxon>Ascomycota</taxon>
        <taxon>Saccharomycotina</taxon>
        <taxon>Pichiomycetes</taxon>
        <taxon>Debaryomycetaceae</taxon>
        <taxon>Candida/Lodderomyces clade</taxon>
        <taxon>Candida</taxon>
    </lineage>
</organism>
<dbReference type="GO" id="GO:0006352">
    <property type="term" value="P:DNA-templated transcription initiation"/>
    <property type="evidence" value="ECO:0007669"/>
    <property type="project" value="UniProtKB-ARBA"/>
</dbReference>
<evidence type="ECO:0000256" key="13">
    <source>
        <dbReference type="ARBA" id="ARBA00058108"/>
    </source>
</evidence>
<evidence type="ECO:0000256" key="3">
    <source>
        <dbReference type="ARBA" id="ARBA00011206"/>
    </source>
</evidence>
<dbReference type="SMART" id="SM00663">
    <property type="entry name" value="RPOLA_N"/>
    <property type="match status" value="1"/>
</dbReference>
<accession>A0AAI9SVM5</accession>
<keyword evidence="10 14" id="KW-0804">Transcription</keyword>
<evidence type="ECO:0000256" key="12">
    <source>
        <dbReference type="ARBA" id="ARBA00048552"/>
    </source>
</evidence>
<evidence type="ECO:0000256" key="4">
    <source>
        <dbReference type="ARBA" id="ARBA00022478"/>
    </source>
</evidence>
<dbReference type="InterPro" id="IPR015700">
    <property type="entry name" value="RPC1"/>
</dbReference>
<dbReference type="InterPro" id="IPR016181">
    <property type="entry name" value="Acyl_CoA_acyltransferase"/>
</dbReference>
<keyword evidence="7" id="KW-0479">Metal-binding</keyword>
<dbReference type="PANTHER" id="PTHR48446:SF1">
    <property type="entry name" value="DNA-DIRECTED RNA POLYMERASE SUBUNIT BETA' N-TERMINAL SECTION"/>
    <property type="match status" value="1"/>
</dbReference>
<comment type="subcellular location">
    <subcellularLocation>
        <location evidence="1">Nucleus</location>
    </subcellularLocation>
</comment>
<evidence type="ECO:0000256" key="11">
    <source>
        <dbReference type="ARBA" id="ARBA00023242"/>
    </source>
</evidence>
<evidence type="ECO:0000259" key="16">
    <source>
        <dbReference type="SMART" id="SM00663"/>
    </source>
</evidence>
<dbReference type="InterPro" id="IPR035697">
    <property type="entry name" value="RNAP_III_RPC1_N"/>
</dbReference>
<dbReference type="CDD" id="cd02736">
    <property type="entry name" value="RNAP_III_Rpc1_C"/>
    <property type="match status" value="1"/>
</dbReference>
<feature type="domain" description="RNA polymerase N-terminal" evidence="16">
    <location>
        <begin position="705"/>
        <end position="1018"/>
    </location>
</feature>
<dbReference type="Gene3D" id="6.10.250.2940">
    <property type="match status" value="1"/>
</dbReference>
<dbReference type="FunFam" id="4.10.860.120:FF:000004">
    <property type="entry name" value="DNA-directed RNA polymerase subunit"/>
    <property type="match status" value="1"/>
</dbReference>
<dbReference type="FunFam" id="3.30.1490.180:FF:000002">
    <property type="entry name" value="DNA-directed RNA polymerase subunit"/>
    <property type="match status" value="1"/>
</dbReference>
<dbReference type="InterPro" id="IPR035698">
    <property type="entry name" value="RNAP_III_Rpc1_C"/>
</dbReference>
<dbReference type="FunFam" id="1.10.132.30:FF:000001">
    <property type="entry name" value="DNA-directed RNA polymerase subunit"/>
    <property type="match status" value="1"/>
</dbReference>
<dbReference type="EC" id="2.7.7.6" evidence="14"/>
<keyword evidence="9" id="KW-0460">Magnesium</keyword>
<dbReference type="Pfam" id="PF04997">
    <property type="entry name" value="RNA_pol_Rpb1_1"/>
    <property type="match status" value="1"/>
</dbReference>
<dbReference type="Pfam" id="PF22998">
    <property type="entry name" value="GNAT_LYC1-like"/>
    <property type="match status" value="1"/>
</dbReference>
<dbReference type="Gene3D" id="3.40.630.30">
    <property type="match status" value="1"/>
</dbReference>
<feature type="compositionally biased region" description="Low complexity" evidence="15">
    <location>
        <begin position="1"/>
        <end position="36"/>
    </location>
</feature>
<dbReference type="InterPro" id="IPR042102">
    <property type="entry name" value="RNA_pol_Rpb1_3_sf"/>
</dbReference>
<dbReference type="InterPro" id="IPR007081">
    <property type="entry name" value="RNA_pol_Rpb1_5"/>
</dbReference>
<protein>
    <recommendedName>
        <fullName evidence="14">DNA-directed RNA polymerase subunit</fullName>
        <ecNumber evidence="14">2.7.7.6</ecNumber>
    </recommendedName>
</protein>
<gene>
    <name evidence="17" type="ORF">KGF56_003687</name>
</gene>
<dbReference type="FunFam" id="2.40.40.20:FF:000019">
    <property type="entry name" value="DNA-directed RNA polymerase II subunit RPB1"/>
    <property type="match status" value="1"/>
</dbReference>
<dbReference type="InterPro" id="IPR000722">
    <property type="entry name" value="RNA_pol_asu"/>
</dbReference>
<dbReference type="SUPFAM" id="SSF64484">
    <property type="entry name" value="beta and beta-prime subunits of DNA dependent RNA-polymerase"/>
    <property type="match status" value="1"/>
</dbReference>
<dbReference type="Gene3D" id="1.10.132.30">
    <property type="match status" value="1"/>
</dbReference>
<keyword evidence="11" id="KW-0539">Nucleus</keyword>
<dbReference type="Gene3D" id="1.10.150.390">
    <property type="match status" value="1"/>
</dbReference>
<dbReference type="InterPro" id="IPR007083">
    <property type="entry name" value="RNA_pol_Rpb1_4"/>
</dbReference>
<comment type="subunit">
    <text evidence="3">Component of the RNA polymerase III (Pol III) complex consisting of 17 subunits.</text>
</comment>
<dbReference type="RefSeq" id="XP_049179277.1">
    <property type="nucleotide sequence ID" value="XM_049325046.1"/>
</dbReference>
<dbReference type="CDD" id="cd04301">
    <property type="entry name" value="NAT_SF"/>
    <property type="match status" value="1"/>
</dbReference>
<keyword evidence="5 14" id="KW-0808">Transferase</keyword>
<sequence length="1899" mass="211930">MSASPISASPTSASPTSASPTSASPTSTASTSATTTNEAISGEAKESQEFALVQLTDKEIIEFTRVQNSQSWKGALSTQDYVLREHVLSKSQMTSQDPNKLLVFMLFKKPLQKGAALCSIELLIREAWIYQKIDGKVEKKQVLSGCIGGVFTLQEHRGNGYARIMVNELKKWAQGEDNVSGGVGKQGFLFLYSEIGEYYAKNGFKSFPVDLIKIPMPAKTSTSLVKEDADGLDFELIKYHDFEHLMNLYQQKLDDSLWQKTQLDGKTRVCIKPTSDIIDWFHLRSKFITFKLFPLPQWSKSIDFQNESYDSIKAKLEHSSPTHFGIKLINKETHEIFGFVIWTIDWNEANPKTTKATVLKLVCFKNENKVDVVKKIISYMVDYLSKSQIEGCSTTEVVIWESELQEYGSNELKEWLKSELKASINLENPSRSAILMNDYQEDEKLKSGGIIMGKEVVTSIAPKCISGLEFGALSAEDIVAQSVVEIKTRDLYDLEKGRTPKSSGALDPKMGTSSNAEECSTCQGNLASCQGHFGHIKLALPVFHVGYFKSIISVLQSICKNCAAVLLDEKSKRQFLGELRKPGIDNLKKMKILKKILDQCKKQRRCLKCNHVNGVVKKAASGAGPASLKIVHDTFRWIGKKDTPEKAKWDEDLQEVIRNHPDIEKFAKRMTEDFNPLKTLNLFKQITPSDCEFFGMDPSRGGRPEMYIWRYLPAPPVCIRPSVKMDNQSNEDDLTVKLTEIVWTSSMIKAGIMKGISVNNLMEQWDYLQLSVAMYINSDAANPALMQSAAGGGGGGSKSAKPIRGFCQRLKGKQGRFRGNLSGKRVDFSARTVISPDPNLRIDEVAVPERVAKVLTYPEKCTRYNKKKLQALIRNGPDVHPGANYVHKQNEAGKRNLRFGDRHKLSKTLQPGDIVERHIEDGDIVLFNRQPSLHRLSILSHYAKIRPWRTFRLNECVCTPYNADFDGDEMNLHVPQTEEARAEAINLMGVKNNLLTPKSGEPIIAATQDFITGSYLISHKDTFLDRATLVQLLSMMSDADVHFDIPPPSIMKPVMLWTGKQVFSLLIKPNKQSKVVINLNAKNKTFHPPAKGLPSEMSPNDGYVVIRGSQILSGLMDKSTLGDGKKHSVFYTILRDYGPQEAATAMTRMAKLCARYLGNRGFSIGINDVTPAHDLKQKKELMVEQAYLKCDELIDLYNRGKLETQPGCNEEETLEAKIGGLLSKVREEVGDVCIRELDPLNAPLIMATCGSKGSTLNVSQMVAVVGQQIISGHRVPDGFQDRSLPHFTKNSKTPQSKGFVRNSFFSGLTPPEFLFHAISGREGLVDTAVKTAETGYMSRRLMKSLEDLSSQYDNTVRNSSNGIVQFTYGGDGLDPYDMEGDAKPVNFVRQWDHAYNLTYNANDNPLLPYQIQNVVEEVLKPLEDKLNNNGMNNESESQIVDQKDAEREFYNSVRNFMLNKAETLARLREQRGLKPFFTPPSPEDIFIDEDELKLNAINQLMKISQKAVKKFLKQCIYKYTRAKVEAGTAVGAIGAQSIGEPGTQMTLKTFHFAGVASMNVTLGVPRIKEIINASKTISTPIINAVLVNDDDEIAARVAKGRIEKTLLKDVAFYIEDVYTESMACLCIKIDLDTIEKLQLELDIDGIAESIRNAPKLKISKGDVTVMGKNMIVVKCDIIEPKSAALKTTTEDNNQNALFFRMQLLKRTLPDICIIGLSNVYRAVINIKDDGKKELLVEGYGLKDVMNTEGIIGTKTTTNHVLEVNEILGIEAARSSIIKEIDYTMSNHGMSVDPRHIQLLGDVMTYKGEVLGITRFGLSKMRDSVLQLASFEKTTDHLFDAAFFMKHDKIEGVSECIILGQTMSVGTGAFKLVKSSNYDEKVLRRKRTLFESCCEVSSVA</sequence>
<dbReference type="CDD" id="cd02583">
    <property type="entry name" value="RNAP_III_RPC1_N"/>
    <property type="match status" value="1"/>
</dbReference>
<dbReference type="InterPro" id="IPR044893">
    <property type="entry name" value="RNA_pol_Rpb1_clamp_domain"/>
</dbReference>
<evidence type="ECO:0000256" key="5">
    <source>
        <dbReference type="ARBA" id="ARBA00022679"/>
    </source>
</evidence>
<dbReference type="Pfam" id="PF05000">
    <property type="entry name" value="RNA_pol_Rpb1_4"/>
    <property type="match status" value="1"/>
</dbReference>
<evidence type="ECO:0000256" key="7">
    <source>
        <dbReference type="ARBA" id="ARBA00022723"/>
    </source>
</evidence>
<dbReference type="FunFam" id="1.10.150.390:FF:000004">
    <property type="entry name" value="DNA-directed RNA polymerase subunit"/>
    <property type="match status" value="1"/>
</dbReference>
<comment type="caution">
    <text evidence="17">The sequence shown here is derived from an EMBL/GenBank/DDBJ whole genome shotgun (WGS) entry which is preliminary data.</text>
</comment>
<reference evidence="17" key="1">
    <citation type="journal article" date="2022" name="DNA Res.">
        <title>Genome analysis of five recently described species of the CUG-Ser clade uncovers Candida theae as a new hybrid lineage with pathogenic potential in the Candida parapsilosis species complex.</title>
        <authorList>
            <person name="Mixao V."/>
            <person name="Del Olmo V."/>
            <person name="Hegedusova E."/>
            <person name="Saus E."/>
            <person name="Pryszcz L."/>
            <person name="Cillingova A."/>
            <person name="Nosek J."/>
            <person name="Gabaldon T."/>
        </authorList>
    </citation>
    <scope>NUCLEOTIDE SEQUENCE</scope>
    <source>
        <strain evidence="17">CBS 10844</strain>
    </source>
</reference>
<dbReference type="Pfam" id="PF04983">
    <property type="entry name" value="RNA_pol_Rpb1_3"/>
    <property type="match status" value="1"/>
</dbReference>
<dbReference type="Gene3D" id="6.20.50.80">
    <property type="match status" value="1"/>
</dbReference>
<dbReference type="GO" id="GO:0005634">
    <property type="term" value="C:nucleus"/>
    <property type="evidence" value="ECO:0007669"/>
    <property type="project" value="UniProtKB-SubCell"/>
</dbReference>
<evidence type="ECO:0000313" key="18">
    <source>
        <dbReference type="Proteomes" id="UP001202479"/>
    </source>
</evidence>
<comment type="similarity">
    <text evidence="2 14">Belongs to the RNA polymerase beta' chain family.</text>
</comment>
<dbReference type="Gene3D" id="3.30.1490.180">
    <property type="entry name" value="RNA polymerase ii"/>
    <property type="match status" value="1"/>
</dbReference>
<dbReference type="GO" id="GO:0003677">
    <property type="term" value="F:DNA binding"/>
    <property type="evidence" value="ECO:0007669"/>
    <property type="project" value="InterPro"/>
</dbReference>
<dbReference type="InterPro" id="IPR007080">
    <property type="entry name" value="RNA_pol_Rpb1_1"/>
</dbReference>
<evidence type="ECO:0000256" key="14">
    <source>
        <dbReference type="RuleBase" id="RU004279"/>
    </source>
</evidence>
<keyword evidence="18" id="KW-1185">Reference proteome</keyword>
<dbReference type="Gene3D" id="2.40.40.20">
    <property type="match status" value="1"/>
</dbReference>
<evidence type="ECO:0000256" key="1">
    <source>
        <dbReference type="ARBA" id="ARBA00004123"/>
    </source>
</evidence>
<comment type="function">
    <text evidence="13">DNA-dependent RNA polymerase catalyzes the transcription of DNA into RNA using the four ribonucleoside triphosphates as substrates. Largest and catalytic core component of RNA polymerase III which synthesizes small RNAs, such as 5S rRNA and tRNAs. Forms the polymerase active center together with the second largest subunit. A single-stranded DNA template strand of the promoter is positioned within the central active site cleft of Pol III. A bridging helix emanates from RPC1 and crosses the cleft near the catalytic site and is thought to promote translocation of Pol III by acting as a ratchet that moves the RNA-DNA hybrid through the active site by switching from straight to bent conformations at each step of nucleotide addition.</text>
</comment>
<evidence type="ECO:0000256" key="10">
    <source>
        <dbReference type="ARBA" id="ARBA00023163"/>
    </source>
</evidence>
<dbReference type="GO" id="GO:0003899">
    <property type="term" value="F:DNA-directed RNA polymerase activity"/>
    <property type="evidence" value="ECO:0007669"/>
    <property type="project" value="UniProtKB-EC"/>
</dbReference>
<dbReference type="FunFam" id="1.10.274.100:FF:000005">
    <property type="entry name" value="DNA-directed RNA polymerase subunit"/>
    <property type="match status" value="1"/>
</dbReference>
<dbReference type="EMBL" id="JAHUZD010000125">
    <property type="protein sequence ID" value="KAI3403530.2"/>
    <property type="molecule type" value="Genomic_DNA"/>
</dbReference>
<dbReference type="Gene3D" id="1.10.274.100">
    <property type="entry name" value="RNA polymerase Rpb1, domain 3"/>
    <property type="match status" value="1"/>
</dbReference>
<dbReference type="Proteomes" id="UP001202479">
    <property type="component" value="Unassembled WGS sequence"/>
</dbReference>
<evidence type="ECO:0000256" key="8">
    <source>
        <dbReference type="ARBA" id="ARBA00022833"/>
    </source>
</evidence>
<comment type="catalytic activity">
    <reaction evidence="12 14">
        <text>RNA(n) + a ribonucleoside 5'-triphosphate = RNA(n+1) + diphosphate</text>
        <dbReference type="Rhea" id="RHEA:21248"/>
        <dbReference type="Rhea" id="RHEA-COMP:14527"/>
        <dbReference type="Rhea" id="RHEA-COMP:17342"/>
        <dbReference type="ChEBI" id="CHEBI:33019"/>
        <dbReference type="ChEBI" id="CHEBI:61557"/>
        <dbReference type="ChEBI" id="CHEBI:140395"/>
        <dbReference type="EC" id="2.7.7.6"/>
    </reaction>
</comment>
<dbReference type="GO" id="GO:0046872">
    <property type="term" value="F:metal ion binding"/>
    <property type="evidence" value="ECO:0007669"/>
    <property type="project" value="UniProtKB-KW"/>
</dbReference>
<dbReference type="Pfam" id="PF00623">
    <property type="entry name" value="RNA_pol_Rpb1_2"/>
    <property type="match status" value="1"/>
</dbReference>
<dbReference type="Pfam" id="PF04998">
    <property type="entry name" value="RNA_pol_Rpb1_5"/>
    <property type="match status" value="1"/>
</dbReference>